<protein>
    <recommendedName>
        <fullName evidence="4">MarR family transcriptional regulator</fullName>
    </recommendedName>
</protein>
<dbReference type="RefSeq" id="WP_306875009.1">
    <property type="nucleotide sequence ID" value="NZ_JAUSRB010000002.1"/>
</dbReference>
<dbReference type="EMBL" id="JAUSRB010000002">
    <property type="protein sequence ID" value="MDP9870145.1"/>
    <property type="molecule type" value="Genomic_DNA"/>
</dbReference>
<accession>A0ABT9RP74</accession>
<reference evidence="2 3" key="1">
    <citation type="submission" date="2023-07" db="EMBL/GenBank/DDBJ databases">
        <title>Sequencing the genomes of 1000 actinobacteria strains.</title>
        <authorList>
            <person name="Klenk H.-P."/>
        </authorList>
    </citation>
    <scope>NUCLEOTIDE SEQUENCE [LARGE SCALE GENOMIC DNA]</scope>
    <source>
        <strain evidence="2 3">DSM 44109</strain>
    </source>
</reference>
<organism evidence="2 3">
    <name type="scientific">Streptosporangium brasiliense</name>
    <dbReference type="NCBI Taxonomy" id="47480"/>
    <lineage>
        <taxon>Bacteria</taxon>
        <taxon>Bacillati</taxon>
        <taxon>Actinomycetota</taxon>
        <taxon>Actinomycetes</taxon>
        <taxon>Streptosporangiales</taxon>
        <taxon>Streptosporangiaceae</taxon>
        <taxon>Streptosporangium</taxon>
    </lineage>
</organism>
<evidence type="ECO:0008006" key="4">
    <source>
        <dbReference type="Google" id="ProtNLM"/>
    </source>
</evidence>
<keyword evidence="3" id="KW-1185">Reference proteome</keyword>
<proteinExistence type="predicted"/>
<dbReference type="Proteomes" id="UP001230426">
    <property type="component" value="Unassembled WGS sequence"/>
</dbReference>
<evidence type="ECO:0000256" key="1">
    <source>
        <dbReference type="SAM" id="MobiDB-lite"/>
    </source>
</evidence>
<feature type="compositionally biased region" description="Low complexity" evidence="1">
    <location>
        <begin position="1"/>
        <end position="17"/>
    </location>
</feature>
<evidence type="ECO:0000313" key="3">
    <source>
        <dbReference type="Proteomes" id="UP001230426"/>
    </source>
</evidence>
<evidence type="ECO:0000313" key="2">
    <source>
        <dbReference type="EMBL" id="MDP9870145.1"/>
    </source>
</evidence>
<feature type="region of interest" description="Disordered" evidence="1">
    <location>
        <begin position="1"/>
        <end position="21"/>
    </location>
</feature>
<sequence length="45" mass="4905">MSRGARTGQARAGTALGSAPLTEETLAGVREVHDELLRPLVHHRW</sequence>
<comment type="caution">
    <text evidence="2">The sequence shown here is derived from an EMBL/GenBank/DDBJ whole genome shotgun (WGS) entry which is preliminary data.</text>
</comment>
<name>A0ABT9RP74_9ACTN</name>
<gene>
    <name evidence="2" type="ORF">J2S55_009411</name>
</gene>